<feature type="region of interest" description="Disordered" evidence="1">
    <location>
        <begin position="1"/>
        <end position="60"/>
    </location>
</feature>
<gene>
    <name evidence="2" type="ordered locus">CLDAP_14610</name>
</gene>
<evidence type="ECO:0000256" key="1">
    <source>
        <dbReference type="SAM" id="MobiDB-lite"/>
    </source>
</evidence>
<dbReference type="EMBL" id="AP012337">
    <property type="protein sequence ID" value="BAL99500.1"/>
    <property type="molecule type" value="Genomic_DNA"/>
</dbReference>
<dbReference type="Proteomes" id="UP000007880">
    <property type="component" value="Chromosome"/>
</dbReference>
<sequence length="60" mass="6460">MTQDSLSIREGAKAFSQPSAGKANTGKGQPIAWPHPRRQRKEHGKGPTDPCAAIPTPLQR</sequence>
<protein>
    <submittedName>
        <fullName evidence="2">Uncharacterized protein</fullName>
    </submittedName>
</protein>
<evidence type="ECO:0000313" key="2">
    <source>
        <dbReference type="EMBL" id="BAL99500.1"/>
    </source>
</evidence>
<keyword evidence="3" id="KW-1185">Reference proteome</keyword>
<proteinExistence type="predicted"/>
<dbReference type="AlphaFoldDB" id="I0I2L3"/>
<dbReference type="KEGG" id="cap:CLDAP_14610"/>
<accession>I0I2L3</accession>
<reference evidence="2 3" key="1">
    <citation type="submission" date="2012-02" db="EMBL/GenBank/DDBJ databases">
        <title>Complete genome sequence of Caldilinea aerophila DSM 14535 (= NBRC 102666).</title>
        <authorList>
            <person name="Oguchi A."/>
            <person name="Hosoyama A."/>
            <person name="Sekine M."/>
            <person name="Fukai R."/>
            <person name="Kato Y."/>
            <person name="Nakamura S."/>
            <person name="Hanada S."/>
            <person name="Yamazaki S."/>
            <person name="Fujita N."/>
        </authorList>
    </citation>
    <scope>NUCLEOTIDE SEQUENCE [LARGE SCALE GENOMIC DNA]</scope>
    <source>
        <strain evidence="3">DSM 14535 / JCM 11387 / NBRC 104270 / STL-6-O1</strain>
    </source>
</reference>
<organism evidence="2 3">
    <name type="scientific">Caldilinea aerophila (strain DSM 14535 / JCM 11387 / NBRC 104270 / STL-6-O1)</name>
    <dbReference type="NCBI Taxonomy" id="926550"/>
    <lineage>
        <taxon>Bacteria</taxon>
        <taxon>Bacillati</taxon>
        <taxon>Chloroflexota</taxon>
        <taxon>Caldilineae</taxon>
        <taxon>Caldilineales</taxon>
        <taxon>Caldilineaceae</taxon>
        <taxon>Caldilinea</taxon>
    </lineage>
</organism>
<dbReference type="HOGENOM" id="CLU_2932531_0_0_0"/>
<name>I0I2L3_CALAS</name>
<evidence type="ECO:0000313" key="3">
    <source>
        <dbReference type="Proteomes" id="UP000007880"/>
    </source>
</evidence>